<evidence type="ECO:0000256" key="1">
    <source>
        <dbReference type="SAM" id="Phobius"/>
    </source>
</evidence>
<reference evidence="3 4" key="1">
    <citation type="submission" date="2024-04" db="EMBL/GenBank/DDBJ databases">
        <authorList>
            <consortium name="Genoscope - CEA"/>
            <person name="William W."/>
        </authorList>
    </citation>
    <scope>NUCLEOTIDE SEQUENCE [LARGE SCALE GENOMIC DNA]</scope>
</reference>
<feature type="transmembrane region" description="Helical" evidence="1">
    <location>
        <begin position="216"/>
        <end position="240"/>
    </location>
</feature>
<keyword evidence="1" id="KW-0472">Membrane</keyword>
<feature type="chain" id="PRO_5043506052" evidence="2">
    <location>
        <begin position="22"/>
        <end position="393"/>
    </location>
</feature>
<name>A0AAV2IR28_LYMST</name>
<sequence length="393" mass="43734">MAFQRLVGFFVCLLLIVKAEGRWTSQSLITVAFPTAVTNFTVEDLPNLRELFDHLIPCTGMFGTNSADVSIKGRCDEFKEGDYSYFTEYVKKFLSTPVAAAGINFIEHDEFDFMQVHYATYKTRCIALLQTPLNFDFSRLPLPDDVVGRILRCKSRCCYRLLNKRNNQPIEIPKFQTASMFSFSRTNEQTTSQGYPKSMTLENSHAKSLRENDQSFISITVGVIAVILSAMLVIVVIVCYRRRRNEKLLTVTQQRTQEKITDSSDNLGVLQPFARQATEDNPYCALDQDSRISCHEYVPLSVKKSKLLAVKPKQGKPSPIATGPSTISGTNAAISRINSGQQGASSDQNSSEYIHVLDDYTYILCDNGGRYTNVSDSGVAKGMRGGGAPGNII</sequence>
<organism evidence="3 4">
    <name type="scientific">Lymnaea stagnalis</name>
    <name type="common">Great pond snail</name>
    <name type="synonym">Helix stagnalis</name>
    <dbReference type="NCBI Taxonomy" id="6523"/>
    <lineage>
        <taxon>Eukaryota</taxon>
        <taxon>Metazoa</taxon>
        <taxon>Spiralia</taxon>
        <taxon>Lophotrochozoa</taxon>
        <taxon>Mollusca</taxon>
        <taxon>Gastropoda</taxon>
        <taxon>Heterobranchia</taxon>
        <taxon>Euthyneura</taxon>
        <taxon>Panpulmonata</taxon>
        <taxon>Hygrophila</taxon>
        <taxon>Lymnaeoidea</taxon>
        <taxon>Lymnaeidae</taxon>
        <taxon>Lymnaea</taxon>
    </lineage>
</organism>
<comment type="caution">
    <text evidence="3">The sequence shown here is derived from an EMBL/GenBank/DDBJ whole genome shotgun (WGS) entry which is preliminary data.</text>
</comment>
<evidence type="ECO:0000256" key="2">
    <source>
        <dbReference type="SAM" id="SignalP"/>
    </source>
</evidence>
<accession>A0AAV2IR28</accession>
<evidence type="ECO:0000313" key="3">
    <source>
        <dbReference type="EMBL" id="CAL1548202.1"/>
    </source>
</evidence>
<keyword evidence="4" id="KW-1185">Reference proteome</keyword>
<evidence type="ECO:0000313" key="4">
    <source>
        <dbReference type="Proteomes" id="UP001497497"/>
    </source>
</evidence>
<proteinExistence type="predicted"/>
<keyword evidence="1" id="KW-1133">Transmembrane helix</keyword>
<dbReference type="AlphaFoldDB" id="A0AAV2IR28"/>
<dbReference type="EMBL" id="CAXITT010001222">
    <property type="protein sequence ID" value="CAL1548202.1"/>
    <property type="molecule type" value="Genomic_DNA"/>
</dbReference>
<dbReference type="Proteomes" id="UP001497497">
    <property type="component" value="Unassembled WGS sequence"/>
</dbReference>
<gene>
    <name evidence="3" type="ORF">GSLYS_00021519001</name>
</gene>
<protein>
    <submittedName>
        <fullName evidence="3">Uncharacterized protein</fullName>
    </submittedName>
</protein>
<keyword evidence="1" id="KW-0812">Transmembrane</keyword>
<feature type="signal peptide" evidence="2">
    <location>
        <begin position="1"/>
        <end position="21"/>
    </location>
</feature>
<keyword evidence="2" id="KW-0732">Signal</keyword>